<dbReference type="Pfam" id="PF02746">
    <property type="entry name" value="MR_MLE_N"/>
    <property type="match status" value="1"/>
</dbReference>
<dbReference type="InterPro" id="IPR018110">
    <property type="entry name" value="Mandel_Rmase/mucon_lact_enz_CS"/>
</dbReference>
<evidence type="ECO:0000313" key="3">
    <source>
        <dbReference type="EMBL" id="SUF57621.1"/>
    </source>
</evidence>
<dbReference type="PANTHER" id="PTHR48080:SF2">
    <property type="entry name" value="D-GALACTONATE DEHYDRATASE"/>
    <property type="match status" value="1"/>
</dbReference>
<evidence type="ECO:0000256" key="1">
    <source>
        <dbReference type="ARBA" id="ARBA00023239"/>
    </source>
</evidence>
<organism evidence="3 4">
    <name type="scientific">Salmonella enterica</name>
    <name type="common">Salmonella choleraesuis</name>
    <dbReference type="NCBI Taxonomy" id="28901"/>
    <lineage>
        <taxon>Bacteria</taxon>
        <taxon>Pseudomonadati</taxon>
        <taxon>Pseudomonadota</taxon>
        <taxon>Gammaproteobacteria</taxon>
        <taxon>Enterobacterales</taxon>
        <taxon>Enterobacteriaceae</taxon>
        <taxon>Salmonella</taxon>
    </lineage>
</organism>
<accession>A0A379QMR8</accession>
<dbReference type="SUPFAM" id="SSF54826">
    <property type="entry name" value="Enolase N-terminal domain-like"/>
    <property type="match status" value="1"/>
</dbReference>
<dbReference type="SFLD" id="SFLDS00001">
    <property type="entry name" value="Enolase"/>
    <property type="match status" value="1"/>
</dbReference>
<dbReference type="CDD" id="cd03316">
    <property type="entry name" value="MR_like"/>
    <property type="match status" value="1"/>
</dbReference>
<proteinExistence type="predicted"/>
<dbReference type="SMART" id="SM00922">
    <property type="entry name" value="MR_MLE"/>
    <property type="match status" value="1"/>
</dbReference>
<keyword evidence="1 3" id="KW-0456">Lyase</keyword>
<dbReference type="InterPro" id="IPR013341">
    <property type="entry name" value="Mandelate_racemase_N_dom"/>
</dbReference>
<dbReference type="InterPro" id="IPR029065">
    <property type="entry name" value="Enolase_C-like"/>
</dbReference>
<dbReference type="InterPro" id="IPR029017">
    <property type="entry name" value="Enolase-like_N"/>
</dbReference>
<feature type="domain" description="Mandelate racemase/muconate lactonizing enzyme C-terminal" evidence="2">
    <location>
        <begin position="149"/>
        <end position="262"/>
    </location>
</feature>
<dbReference type="GO" id="GO:0009063">
    <property type="term" value="P:amino acid catabolic process"/>
    <property type="evidence" value="ECO:0007669"/>
    <property type="project" value="InterPro"/>
</dbReference>
<evidence type="ECO:0000259" key="2">
    <source>
        <dbReference type="SMART" id="SM00922"/>
    </source>
</evidence>
<protein>
    <submittedName>
        <fullName evidence="3">MR-MLE family protein</fullName>
        <ecNumber evidence="3">4.2.1.6</ecNumber>
    </submittedName>
</protein>
<gene>
    <name evidence="3" type="primary">dgoD_2</name>
    <name evidence="3" type="ORF">NCTC10252_02893</name>
</gene>
<dbReference type="Gene3D" id="3.20.20.120">
    <property type="entry name" value="Enolase-like C-terminal domain"/>
    <property type="match status" value="1"/>
</dbReference>
<dbReference type="EMBL" id="UGWP01000004">
    <property type="protein sequence ID" value="SUF57621.1"/>
    <property type="molecule type" value="Genomic_DNA"/>
</dbReference>
<dbReference type="SUPFAM" id="SSF51604">
    <property type="entry name" value="Enolase C-terminal domain-like"/>
    <property type="match status" value="1"/>
</dbReference>
<dbReference type="GO" id="GO:0008869">
    <property type="term" value="F:galactonate dehydratase activity"/>
    <property type="evidence" value="ECO:0007669"/>
    <property type="project" value="UniProtKB-EC"/>
</dbReference>
<name>A0A379QMR8_SALER</name>
<dbReference type="Proteomes" id="UP000254597">
    <property type="component" value="Unassembled WGS sequence"/>
</dbReference>
<dbReference type="InterPro" id="IPR036849">
    <property type="entry name" value="Enolase-like_C_sf"/>
</dbReference>
<evidence type="ECO:0000313" key="4">
    <source>
        <dbReference type="Proteomes" id="UP000254597"/>
    </source>
</evidence>
<reference evidence="3 4" key="1">
    <citation type="submission" date="2018-06" db="EMBL/GenBank/DDBJ databases">
        <authorList>
            <consortium name="Pathogen Informatics"/>
            <person name="Doyle S."/>
        </authorList>
    </citation>
    <scope>NUCLEOTIDE SEQUENCE [LARGE SCALE GENOMIC DNA]</scope>
    <source>
        <strain evidence="3 4">NCTC10252</strain>
    </source>
</reference>
<dbReference type="AlphaFoldDB" id="A0A379QMR8"/>
<dbReference type="SFLD" id="SFLDG00179">
    <property type="entry name" value="mandelate_racemase"/>
    <property type="match status" value="1"/>
</dbReference>
<dbReference type="InterPro" id="IPR013342">
    <property type="entry name" value="Mandelate_racemase_C"/>
</dbReference>
<dbReference type="EC" id="4.2.1.6" evidence="3"/>
<dbReference type="Gene3D" id="3.30.390.10">
    <property type="entry name" value="Enolase-like, N-terminal domain"/>
    <property type="match status" value="1"/>
</dbReference>
<dbReference type="PANTHER" id="PTHR48080">
    <property type="entry name" value="D-GALACTONATE DEHYDRATASE-RELATED"/>
    <property type="match status" value="1"/>
</dbReference>
<dbReference type="PROSITE" id="PS00908">
    <property type="entry name" value="MR_MLE_1"/>
    <property type="match status" value="1"/>
</dbReference>
<sequence>MKITKIETLEIDLSGQNGLDLWRPIYVRIHTDEGISGMGEASLAYGTASEAIAPMIRILAERFLLGQDPNDTETLWEIMRQRSFWALGGGPVIFGAMSALDAALWDIKGRAAGLSVHRLLGAKTPAPLRCYASQLHFGWTDESLMLNDPAEFRETAQIARAEGYDCVKLCPVYVDANGERIRKRGVFTPAERKLARSRMEAVREGIGEECDIIIEWNSLTSTSGALQLADHFSDLNILFMEEPTHYNSPEAQIKVSRESSIPVATGERLYTRWGFLPYLQQGAIDMIQPDIGLVGGITEGMKIAHLAHAFDVGVQAHNCGSPLAIAMALQFEAAIPNFEIHEHHSFNLKSCNRELFEEDLQPVNGKIVVPVTPGFGMTLRKDAEKRMNIVTICKK</sequence>
<dbReference type="Pfam" id="PF13378">
    <property type="entry name" value="MR_MLE_C"/>
    <property type="match status" value="1"/>
</dbReference>
<dbReference type="InterPro" id="IPR034593">
    <property type="entry name" value="DgoD-like"/>
</dbReference>